<sequence>MAELQRSAASFRRQGSSGLVWEDKFLSRELMKPGDDVEIEGDHSRGTPDVVLTKLVRSRSDVEGGRRYRRTMRESLMGDPPSPRLSTCWFCSVFRKTPHGEGKPRKTNDGNRQIEYEFSMYGQVSRGFVSDMLRILKRNKKRFG</sequence>
<evidence type="ECO:0000313" key="1">
    <source>
        <dbReference type="EMBL" id="KAI4303112.1"/>
    </source>
</evidence>
<keyword evidence="2" id="KW-1185">Reference proteome</keyword>
<reference evidence="2" key="1">
    <citation type="journal article" date="2023" name="Front. Plant Sci.">
        <title>Chromosomal-level genome assembly of Melastoma candidum provides insights into trichome evolution.</title>
        <authorList>
            <person name="Zhong Y."/>
            <person name="Wu W."/>
            <person name="Sun C."/>
            <person name="Zou P."/>
            <person name="Liu Y."/>
            <person name="Dai S."/>
            <person name="Zhou R."/>
        </authorList>
    </citation>
    <scope>NUCLEOTIDE SEQUENCE [LARGE SCALE GENOMIC DNA]</scope>
</reference>
<proteinExistence type="predicted"/>
<evidence type="ECO:0000313" key="2">
    <source>
        <dbReference type="Proteomes" id="UP001057402"/>
    </source>
</evidence>
<comment type="caution">
    <text evidence="1">The sequence shown here is derived from an EMBL/GenBank/DDBJ whole genome shotgun (WGS) entry which is preliminary data.</text>
</comment>
<dbReference type="Proteomes" id="UP001057402">
    <property type="component" value="Chromosome 12"/>
</dbReference>
<organism evidence="1 2">
    <name type="scientific">Melastoma candidum</name>
    <dbReference type="NCBI Taxonomy" id="119954"/>
    <lineage>
        <taxon>Eukaryota</taxon>
        <taxon>Viridiplantae</taxon>
        <taxon>Streptophyta</taxon>
        <taxon>Embryophyta</taxon>
        <taxon>Tracheophyta</taxon>
        <taxon>Spermatophyta</taxon>
        <taxon>Magnoliopsida</taxon>
        <taxon>eudicotyledons</taxon>
        <taxon>Gunneridae</taxon>
        <taxon>Pentapetalae</taxon>
        <taxon>rosids</taxon>
        <taxon>malvids</taxon>
        <taxon>Myrtales</taxon>
        <taxon>Melastomataceae</taxon>
        <taxon>Melastomatoideae</taxon>
        <taxon>Melastomateae</taxon>
        <taxon>Melastoma</taxon>
    </lineage>
</organism>
<accession>A0ACB9L181</accession>
<dbReference type="EMBL" id="CM042891">
    <property type="protein sequence ID" value="KAI4303112.1"/>
    <property type="molecule type" value="Genomic_DNA"/>
</dbReference>
<protein>
    <submittedName>
        <fullName evidence="1">Uncharacterized protein</fullName>
    </submittedName>
</protein>
<gene>
    <name evidence="1" type="ORF">MLD38_038781</name>
</gene>
<name>A0ACB9L181_9MYRT</name>